<dbReference type="SMART" id="SM00382">
    <property type="entry name" value="AAA"/>
    <property type="match status" value="2"/>
</dbReference>
<dbReference type="InterPro" id="IPR050107">
    <property type="entry name" value="ABC_carbohydrate_import_ATPase"/>
</dbReference>
<dbReference type="GO" id="GO:0005524">
    <property type="term" value="F:ATP binding"/>
    <property type="evidence" value="ECO:0007669"/>
    <property type="project" value="UniProtKB-KW"/>
</dbReference>
<dbReference type="PANTHER" id="PTHR43790:SF9">
    <property type="entry name" value="GALACTOFURANOSE TRANSPORTER ATP-BINDING PROTEIN YTFR"/>
    <property type="match status" value="1"/>
</dbReference>
<keyword evidence="8" id="KW-1278">Translocase</keyword>
<dbReference type="Pfam" id="PF00005">
    <property type="entry name" value="ABC_tran"/>
    <property type="match status" value="2"/>
</dbReference>
<dbReference type="FunFam" id="3.40.50.300:FF:000127">
    <property type="entry name" value="Ribose import ATP-binding protein RbsA"/>
    <property type="match status" value="1"/>
</dbReference>
<evidence type="ECO:0000256" key="3">
    <source>
        <dbReference type="ARBA" id="ARBA00022475"/>
    </source>
</evidence>
<dbReference type="InterPro" id="IPR003439">
    <property type="entry name" value="ABC_transporter-like_ATP-bd"/>
</dbReference>
<comment type="caution">
    <text evidence="11">The sequence shown here is derived from an EMBL/GenBank/DDBJ whole genome shotgun (WGS) entry which is preliminary data.</text>
</comment>
<dbReference type="SUPFAM" id="SSF52540">
    <property type="entry name" value="P-loop containing nucleoside triphosphate hydrolases"/>
    <property type="match status" value="2"/>
</dbReference>
<dbReference type="Gene3D" id="3.40.50.300">
    <property type="entry name" value="P-loop containing nucleotide triphosphate hydrolases"/>
    <property type="match status" value="2"/>
</dbReference>
<evidence type="ECO:0000256" key="6">
    <source>
        <dbReference type="ARBA" id="ARBA00022741"/>
    </source>
</evidence>
<dbReference type="EMBL" id="BARX01000046">
    <property type="protein sequence ID" value="GAD04180.1"/>
    <property type="molecule type" value="Genomic_DNA"/>
</dbReference>
<dbReference type="GO" id="GO:0005886">
    <property type="term" value="C:plasma membrane"/>
    <property type="evidence" value="ECO:0007669"/>
    <property type="project" value="UniProtKB-SubCell"/>
</dbReference>
<dbReference type="CDD" id="cd03215">
    <property type="entry name" value="ABC_Carb_Monos_II"/>
    <property type="match status" value="1"/>
</dbReference>
<keyword evidence="5" id="KW-0677">Repeat</keyword>
<organism evidence="11 12">
    <name type="scientific">Agarivorans albus MKT 106</name>
    <dbReference type="NCBI Taxonomy" id="1331007"/>
    <lineage>
        <taxon>Bacteria</taxon>
        <taxon>Pseudomonadati</taxon>
        <taxon>Pseudomonadota</taxon>
        <taxon>Gammaproteobacteria</taxon>
        <taxon>Alteromonadales</taxon>
        <taxon>Alteromonadaceae</taxon>
        <taxon>Agarivorans</taxon>
    </lineage>
</organism>
<dbReference type="GO" id="GO:0016887">
    <property type="term" value="F:ATP hydrolysis activity"/>
    <property type="evidence" value="ECO:0007669"/>
    <property type="project" value="InterPro"/>
</dbReference>
<proteinExistence type="predicted"/>
<dbReference type="AlphaFoldDB" id="R9PSA3"/>
<gene>
    <name evidence="11" type="ORF">AALB_4260</name>
</gene>
<comment type="subcellular location">
    <subcellularLocation>
        <location evidence="1">Cell membrane</location>
        <topology evidence="1">Peripheral membrane protein</topology>
    </subcellularLocation>
</comment>
<sequence>MSLPKPILSLDKITKSFSGVQVLHGISVEVQPGEVMGILGENGAGKSTLLKIISGIYQRSSGQVLVNGKAVEINSPADAKALGIAMIPQEFNLIASLSVFENIFLGQELKGSLFLNKKAMRQRTLQLLSLLETDLSPDALIEALSVAEKQMVEIAKALVNDARILIMDEPTTVLTSQEVTVLFKLIDKLKAQGVTILFISHKLKEVKQLCDRLIILRDGALISVDQVSDIDEQDMAKKMVGRELNQVFPPRSKVQSKVALKVDDLNVKNLLKQISFEVRQGEVLGFAGLIGSGRTETAEAIMGLRRRQSGKIFIHQQSVTIHNIKDAVKHGLAYLSEDRQGCGLTMSFNLPENISLISLGNYCKGLINHGKARQQAQQYVRKFDIKAASLDTELLYLSGGNQQKVYLSKWMDTQPQILILDEPTRGVDVNTKKEIYHFIQSMTEQGLAVVVISSDMEELIGLAHRVLVMREGQIQGELREQEINEQQIMFLAAGLQSQATPVSTPMQESPQ</sequence>
<keyword evidence="3" id="KW-1003">Cell membrane</keyword>
<feature type="domain" description="ABC transporter" evidence="10">
    <location>
        <begin position="254"/>
        <end position="496"/>
    </location>
</feature>
<dbReference type="OrthoDB" id="9776369at2"/>
<keyword evidence="2" id="KW-0813">Transport</keyword>
<evidence type="ECO:0000313" key="11">
    <source>
        <dbReference type="EMBL" id="GAD04180.1"/>
    </source>
</evidence>
<dbReference type="Proteomes" id="UP000014461">
    <property type="component" value="Unassembled WGS sequence"/>
</dbReference>
<keyword evidence="12" id="KW-1185">Reference proteome</keyword>
<dbReference type="InterPro" id="IPR027417">
    <property type="entry name" value="P-loop_NTPase"/>
</dbReference>
<dbReference type="PANTHER" id="PTHR43790">
    <property type="entry name" value="CARBOHYDRATE TRANSPORT ATP-BINDING PROTEIN MG119-RELATED"/>
    <property type="match status" value="1"/>
</dbReference>
<evidence type="ECO:0000259" key="10">
    <source>
        <dbReference type="PROSITE" id="PS50893"/>
    </source>
</evidence>
<evidence type="ECO:0000256" key="9">
    <source>
        <dbReference type="ARBA" id="ARBA00023136"/>
    </source>
</evidence>
<evidence type="ECO:0000313" key="12">
    <source>
        <dbReference type="Proteomes" id="UP000014461"/>
    </source>
</evidence>
<feature type="domain" description="ABC transporter" evidence="10">
    <location>
        <begin position="8"/>
        <end position="243"/>
    </location>
</feature>
<dbReference type="CDD" id="cd03216">
    <property type="entry name" value="ABC_Carb_Monos_I"/>
    <property type="match status" value="1"/>
</dbReference>
<dbReference type="STRING" id="1331007.AALB_4260"/>
<evidence type="ECO:0000256" key="5">
    <source>
        <dbReference type="ARBA" id="ARBA00022737"/>
    </source>
</evidence>
<evidence type="ECO:0000256" key="7">
    <source>
        <dbReference type="ARBA" id="ARBA00022840"/>
    </source>
</evidence>
<reference evidence="11" key="1">
    <citation type="journal article" date="2013" name="Genome Announc.">
        <title>Draft Genome Sequence of Agarivorans albus Strain MKT 106T, an Agarolytic Marine Bacterium.</title>
        <authorList>
            <person name="Yasuike M."/>
            <person name="Nakamura Y."/>
            <person name="Kai W."/>
            <person name="Fujiwara A."/>
            <person name="Fukui Y."/>
            <person name="Satomi M."/>
            <person name="Sano M."/>
        </authorList>
    </citation>
    <scope>NUCLEOTIDE SEQUENCE [LARGE SCALE GENOMIC DNA]</scope>
</reference>
<dbReference type="InterPro" id="IPR003593">
    <property type="entry name" value="AAA+_ATPase"/>
</dbReference>
<keyword evidence="6" id="KW-0547">Nucleotide-binding</keyword>
<keyword evidence="4" id="KW-0762">Sugar transport</keyword>
<evidence type="ECO:0000256" key="2">
    <source>
        <dbReference type="ARBA" id="ARBA00022448"/>
    </source>
</evidence>
<evidence type="ECO:0000256" key="8">
    <source>
        <dbReference type="ARBA" id="ARBA00022967"/>
    </source>
</evidence>
<dbReference type="RefSeq" id="WP_016403947.1">
    <property type="nucleotide sequence ID" value="NZ_BARX01000046.1"/>
</dbReference>
<keyword evidence="9" id="KW-0472">Membrane</keyword>
<name>R9PSA3_AGAAL</name>
<keyword evidence="7" id="KW-0067">ATP-binding</keyword>
<evidence type="ECO:0000256" key="4">
    <source>
        <dbReference type="ARBA" id="ARBA00022597"/>
    </source>
</evidence>
<protein>
    <submittedName>
        <fullName evidence="11">Ribose ABC transport system</fullName>
    </submittedName>
</protein>
<dbReference type="PROSITE" id="PS50893">
    <property type="entry name" value="ABC_TRANSPORTER_2"/>
    <property type="match status" value="2"/>
</dbReference>
<evidence type="ECO:0000256" key="1">
    <source>
        <dbReference type="ARBA" id="ARBA00004202"/>
    </source>
</evidence>
<accession>R9PSA3</accession>